<evidence type="ECO:0000256" key="2">
    <source>
        <dbReference type="SAM" id="Phobius"/>
    </source>
</evidence>
<name>A0A316TDJ5_9ACTN</name>
<dbReference type="EMBL" id="QGDD01000005">
    <property type="protein sequence ID" value="PWN02427.1"/>
    <property type="molecule type" value="Genomic_DNA"/>
</dbReference>
<organism evidence="3 4">
    <name type="scientific">Nocardioides silvaticus</name>
    <dbReference type="NCBI Taxonomy" id="2201891"/>
    <lineage>
        <taxon>Bacteria</taxon>
        <taxon>Bacillati</taxon>
        <taxon>Actinomycetota</taxon>
        <taxon>Actinomycetes</taxon>
        <taxon>Propionibacteriales</taxon>
        <taxon>Nocardioidaceae</taxon>
        <taxon>Nocardioides</taxon>
    </lineage>
</organism>
<feature type="transmembrane region" description="Helical" evidence="2">
    <location>
        <begin position="53"/>
        <end position="76"/>
    </location>
</feature>
<sequence length="99" mass="10525">MCGGRVGGVMGGMSQTPTSYQPYTPGRPGPEDRPDRVGPCSPDGLARASVVCVAIWALTGFGYFWPIWVLLPAIFLGGFRGKMKAAASVSGHLRRRVES</sequence>
<reference evidence="3 4" key="1">
    <citation type="submission" date="2018-05" db="EMBL/GenBank/DDBJ databases">
        <title>Nocardioides silvaticus genome.</title>
        <authorList>
            <person name="Li C."/>
            <person name="Wang G."/>
        </authorList>
    </citation>
    <scope>NUCLEOTIDE SEQUENCE [LARGE SCALE GENOMIC DNA]</scope>
    <source>
        <strain evidence="3 4">CCTCC AB 2018079</strain>
    </source>
</reference>
<evidence type="ECO:0000256" key="1">
    <source>
        <dbReference type="SAM" id="MobiDB-lite"/>
    </source>
</evidence>
<keyword evidence="2" id="KW-0472">Membrane</keyword>
<evidence type="ECO:0000313" key="3">
    <source>
        <dbReference type="EMBL" id="PWN02427.1"/>
    </source>
</evidence>
<keyword evidence="4" id="KW-1185">Reference proteome</keyword>
<accession>A0A316TDJ5</accession>
<dbReference type="AlphaFoldDB" id="A0A316TDJ5"/>
<gene>
    <name evidence="3" type="ORF">DJ010_11775</name>
</gene>
<feature type="compositionally biased region" description="Gly residues" evidence="1">
    <location>
        <begin position="1"/>
        <end position="11"/>
    </location>
</feature>
<feature type="region of interest" description="Disordered" evidence="1">
    <location>
        <begin position="1"/>
        <end position="40"/>
    </location>
</feature>
<comment type="caution">
    <text evidence="3">The sequence shown here is derived from an EMBL/GenBank/DDBJ whole genome shotgun (WGS) entry which is preliminary data.</text>
</comment>
<protein>
    <submittedName>
        <fullName evidence="3">Uncharacterized protein</fullName>
    </submittedName>
</protein>
<keyword evidence="2" id="KW-1133">Transmembrane helix</keyword>
<dbReference type="Proteomes" id="UP000245507">
    <property type="component" value="Unassembled WGS sequence"/>
</dbReference>
<proteinExistence type="predicted"/>
<evidence type="ECO:0000313" key="4">
    <source>
        <dbReference type="Proteomes" id="UP000245507"/>
    </source>
</evidence>
<keyword evidence="2" id="KW-0812">Transmembrane</keyword>